<keyword evidence="2" id="KW-0238">DNA-binding</keyword>
<evidence type="ECO:0000256" key="1">
    <source>
        <dbReference type="ARBA" id="ARBA00023015"/>
    </source>
</evidence>
<gene>
    <name evidence="5" type="ORF">IG616_03680</name>
</gene>
<dbReference type="InterPro" id="IPR036388">
    <property type="entry name" value="WH-like_DNA-bd_sf"/>
</dbReference>
<organism evidence="5 6">
    <name type="scientific">Roseibium litorale</name>
    <dbReference type="NCBI Taxonomy" id="2803841"/>
    <lineage>
        <taxon>Bacteria</taxon>
        <taxon>Pseudomonadati</taxon>
        <taxon>Pseudomonadota</taxon>
        <taxon>Alphaproteobacteria</taxon>
        <taxon>Hyphomicrobiales</taxon>
        <taxon>Stappiaceae</taxon>
        <taxon>Roseibium</taxon>
    </lineage>
</organism>
<dbReference type="SUPFAM" id="SSF46785">
    <property type="entry name" value="Winged helix' DNA-binding domain"/>
    <property type="match status" value="1"/>
</dbReference>
<dbReference type="RefSeq" id="WP_192146465.1">
    <property type="nucleotide sequence ID" value="NZ_JACYXI010000001.1"/>
</dbReference>
<dbReference type="Gene3D" id="1.10.10.10">
    <property type="entry name" value="Winged helix-like DNA-binding domain superfamily/Winged helix DNA-binding domain"/>
    <property type="match status" value="1"/>
</dbReference>
<evidence type="ECO:0000313" key="5">
    <source>
        <dbReference type="EMBL" id="MBD8890633.1"/>
    </source>
</evidence>
<comment type="caution">
    <text evidence="5">The sequence shown here is derived from an EMBL/GenBank/DDBJ whole genome shotgun (WGS) entry which is preliminary data.</text>
</comment>
<dbReference type="InterPro" id="IPR039422">
    <property type="entry name" value="MarR/SlyA-like"/>
</dbReference>
<keyword evidence="1" id="KW-0805">Transcription regulation</keyword>
<evidence type="ECO:0000256" key="2">
    <source>
        <dbReference type="ARBA" id="ARBA00023125"/>
    </source>
</evidence>
<dbReference type="PROSITE" id="PS50995">
    <property type="entry name" value="HTH_MARR_2"/>
    <property type="match status" value="1"/>
</dbReference>
<dbReference type="InterPro" id="IPR036390">
    <property type="entry name" value="WH_DNA-bd_sf"/>
</dbReference>
<feature type="domain" description="HTH marR-type" evidence="4">
    <location>
        <begin position="11"/>
        <end position="159"/>
    </location>
</feature>
<evidence type="ECO:0000259" key="4">
    <source>
        <dbReference type="PROSITE" id="PS50995"/>
    </source>
</evidence>
<accession>A0ABR9CII2</accession>
<dbReference type="SMART" id="SM00347">
    <property type="entry name" value="HTH_MARR"/>
    <property type="match status" value="1"/>
</dbReference>
<keyword evidence="6" id="KW-1185">Reference proteome</keyword>
<dbReference type="InterPro" id="IPR000835">
    <property type="entry name" value="HTH_MarR-typ"/>
</dbReference>
<dbReference type="Pfam" id="PF12802">
    <property type="entry name" value="MarR_2"/>
    <property type="match status" value="1"/>
</dbReference>
<dbReference type="PANTHER" id="PTHR33164:SF64">
    <property type="entry name" value="TRANSCRIPTIONAL REGULATOR SLYA"/>
    <property type="match status" value="1"/>
</dbReference>
<dbReference type="PANTHER" id="PTHR33164">
    <property type="entry name" value="TRANSCRIPTIONAL REGULATOR, MARR FAMILY"/>
    <property type="match status" value="1"/>
</dbReference>
<name>A0ABR9CII2_9HYPH</name>
<protein>
    <submittedName>
        <fullName evidence="5">MarR family transcriptional regulator</fullName>
    </submittedName>
</protein>
<evidence type="ECO:0000256" key="3">
    <source>
        <dbReference type="ARBA" id="ARBA00023163"/>
    </source>
</evidence>
<keyword evidence="3" id="KW-0804">Transcription</keyword>
<reference evidence="6" key="1">
    <citation type="submission" date="2020-09" db="EMBL/GenBank/DDBJ databases">
        <title>The genome sequence of strain Labrenzia suaedae 4C16A.</title>
        <authorList>
            <person name="Liu Y."/>
        </authorList>
    </citation>
    <scope>NUCLEOTIDE SEQUENCE [LARGE SCALE GENOMIC DNA]</scope>
    <source>
        <strain evidence="6">4C16A</strain>
    </source>
</reference>
<sequence length="167" mass="18020">MVEDVIRALGHATLGSRLRRLGERLQAEAQELTGLLTGEELPSPHHTVLGALSRNGPMNIGDLAVCLGQAQPGVTRMIGKMKTAGLVIAHTDLSDRRVSTIHLTERGKKRIAELEALHWPAVEAGVATLCGQLEGSLLDQLTGLETLLNEKSLKQRVLEAQSQENEP</sequence>
<proteinExistence type="predicted"/>
<reference evidence="5 6" key="2">
    <citation type="journal article" date="2021" name="Int. J. Syst. Evol. Microbiol.">
        <title>Roseibium litorale sp. nov., isolated from a tidal flat sediment and proposal for the reclassification of Labrenzia polysiphoniae as Roseibium polysiphoniae comb. nov.</title>
        <authorList>
            <person name="Liu Y."/>
            <person name="Pei T."/>
            <person name="Du J."/>
            <person name="Chao M."/>
            <person name="Deng M.R."/>
            <person name="Zhu H."/>
        </authorList>
    </citation>
    <scope>NUCLEOTIDE SEQUENCE [LARGE SCALE GENOMIC DNA]</scope>
    <source>
        <strain evidence="5 6">4C16A</strain>
    </source>
</reference>
<dbReference type="EMBL" id="JACYXI010000001">
    <property type="protein sequence ID" value="MBD8890633.1"/>
    <property type="molecule type" value="Genomic_DNA"/>
</dbReference>
<dbReference type="Proteomes" id="UP000632063">
    <property type="component" value="Unassembled WGS sequence"/>
</dbReference>
<evidence type="ECO:0000313" key="6">
    <source>
        <dbReference type="Proteomes" id="UP000632063"/>
    </source>
</evidence>